<keyword evidence="10" id="KW-1185">Reference proteome</keyword>
<dbReference type="SMART" id="SM00091">
    <property type="entry name" value="PAS"/>
    <property type="match status" value="2"/>
</dbReference>
<evidence type="ECO:0000259" key="8">
    <source>
        <dbReference type="PROSITE" id="PS50885"/>
    </source>
</evidence>
<reference evidence="9 10" key="1">
    <citation type="submission" date="2018-07" db="EMBL/GenBank/DDBJ databases">
        <title>Genomic Encyclopedia of Type Strains, Phase IV (KMG-IV): sequencing the most valuable type-strain genomes for metagenomic binning, comparative biology and taxonomic classification.</title>
        <authorList>
            <person name="Goeker M."/>
        </authorList>
    </citation>
    <scope>NUCLEOTIDE SEQUENCE [LARGE SCALE GENOMIC DNA]</scope>
    <source>
        <strain evidence="9 10">DSM 4134</strain>
    </source>
</reference>
<dbReference type="InterPro" id="IPR003660">
    <property type="entry name" value="HAMP_dom"/>
</dbReference>
<dbReference type="InterPro" id="IPR004089">
    <property type="entry name" value="MCPsignal_dom"/>
</dbReference>
<feature type="transmembrane region" description="Helical" evidence="4">
    <location>
        <begin position="31"/>
        <end position="53"/>
    </location>
</feature>
<accession>A0A3D9L512</accession>
<dbReference type="Gene3D" id="6.10.340.10">
    <property type="match status" value="1"/>
</dbReference>
<gene>
    <name evidence="9" type="ORF">C7460_10418</name>
</gene>
<evidence type="ECO:0000259" key="7">
    <source>
        <dbReference type="PROSITE" id="PS50113"/>
    </source>
</evidence>
<dbReference type="PROSITE" id="PS50111">
    <property type="entry name" value="CHEMOTAXIS_TRANSDUC_2"/>
    <property type="match status" value="1"/>
</dbReference>
<dbReference type="GO" id="GO:0007165">
    <property type="term" value="P:signal transduction"/>
    <property type="evidence" value="ECO:0007669"/>
    <property type="project" value="UniProtKB-KW"/>
</dbReference>
<dbReference type="InterPro" id="IPR000700">
    <property type="entry name" value="PAS-assoc_C"/>
</dbReference>
<dbReference type="SMART" id="SM00283">
    <property type="entry name" value="MA"/>
    <property type="match status" value="1"/>
</dbReference>
<dbReference type="AlphaFoldDB" id="A0A3D9L512"/>
<dbReference type="InterPro" id="IPR035965">
    <property type="entry name" value="PAS-like_dom_sf"/>
</dbReference>
<dbReference type="RefSeq" id="WP_115867094.1">
    <property type="nucleotide sequence ID" value="NZ_QREG01000004.1"/>
</dbReference>
<evidence type="ECO:0000256" key="1">
    <source>
        <dbReference type="ARBA" id="ARBA00023224"/>
    </source>
</evidence>
<dbReference type="Gene3D" id="1.10.287.950">
    <property type="entry name" value="Methyl-accepting chemotaxis protein"/>
    <property type="match status" value="1"/>
</dbReference>
<dbReference type="SUPFAM" id="SSF58104">
    <property type="entry name" value="Methyl-accepting chemotaxis protein (MCP) signaling domain"/>
    <property type="match status" value="1"/>
</dbReference>
<dbReference type="EMBL" id="QREG01000004">
    <property type="protein sequence ID" value="REE00999.1"/>
    <property type="molecule type" value="Genomic_DNA"/>
</dbReference>
<dbReference type="InterPro" id="IPR000014">
    <property type="entry name" value="PAS"/>
</dbReference>
<dbReference type="PROSITE" id="PS50885">
    <property type="entry name" value="HAMP"/>
    <property type="match status" value="1"/>
</dbReference>
<proteinExistence type="inferred from homology"/>
<comment type="caution">
    <text evidence="9">The sequence shown here is derived from an EMBL/GenBank/DDBJ whole genome shotgun (WGS) entry which is preliminary data.</text>
</comment>
<dbReference type="Pfam" id="PF08448">
    <property type="entry name" value="PAS_4"/>
    <property type="match status" value="1"/>
</dbReference>
<evidence type="ECO:0000259" key="5">
    <source>
        <dbReference type="PROSITE" id="PS50111"/>
    </source>
</evidence>
<dbReference type="GO" id="GO:0016020">
    <property type="term" value="C:membrane"/>
    <property type="evidence" value="ECO:0007669"/>
    <property type="project" value="InterPro"/>
</dbReference>
<keyword evidence="1 3" id="KW-0807">Transducer</keyword>
<sequence length="868" mass="95126">MNEYLITILILLAAGGSIILASKKIFKRSFLYDMVVLVVSLCVLIAFIAFVVGKNGIVHLTWAVPVAVGTFVGVYTYIYQKLHRPLESIIQDILRLSNGSTDTHSTISQLQKRKDEIGDIARAMDDLTNSLTNASSFAREITAGNLNAPYHLRGDEDVLGHSLVQMRDNLENMLGETNRVVQIAGQEGNLDARIDAQDKEGVWLELAGSINELLENISQPFTSINKIVNAMASGDLTQRYQAAASGDIQRMADNLNLALDNLEGLLSQISQNVLIIDESAGEMKVTGEEMNANTNEIASAIAQMSNGAQNQLQKVDESSVLVERILQASRHMMERSEGINEAAQRGADSSEKGMGIVDGVVSSMQEISEYSSKTDESMRILTERSSEISRVLGMITEIASQTNLLALNAAIEAAQAGDAGRGFAVVAEEIRKLAEDSRRFAKEIEELVGDVQNDTGEAAAIITQMNTVVKAGRETSQKASASFREILESSTETLRLSEEILSAAQNQIESINNVVGITESIVVIAEQTAAGTEEVASSATQLSAGMGSYNEKTHGLATVAEQFKEGISMVKLTGQASENNALFKMREAYETEKSLLDALLNYMPDFIYFKDLEGKFTRVSKSMAPNFGANSVKDLIGKTDFDFFGDHAKKAYEDEQEIIRTKRPLLNQIEKEDKRDGTTSFVSTTKLPLYDQEGKVIGTFGISRDITDLKLAQMKTEEQAAALRSMKKQIQGSSDHQEIIDQQNEFFGQVINYIQDKMVVQSPDGKVYLVNNAMAKTQGSKASDLIGQSLDGQWALDPALTQGRQAQTRAYRQNRSDVVIETKAPVYIPEYHDWGMLSVQKSLTSNGSSESQLVSQLKKDYPEITIDI</sequence>
<feature type="domain" description="PAC" evidence="7">
    <location>
        <begin position="663"/>
        <end position="718"/>
    </location>
</feature>
<dbReference type="Proteomes" id="UP000256779">
    <property type="component" value="Unassembled WGS sequence"/>
</dbReference>
<organism evidence="9 10">
    <name type="scientific">Marinoscillum furvescens DSM 4134</name>
    <dbReference type="NCBI Taxonomy" id="1122208"/>
    <lineage>
        <taxon>Bacteria</taxon>
        <taxon>Pseudomonadati</taxon>
        <taxon>Bacteroidota</taxon>
        <taxon>Cytophagia</taxon>
        <taxon>Cytophagales</taxon>
        <taxon>Reichenbachiellaceae</taxon>
        <taxon>Marinoscillum</taxon>
    </lineage>
</organism>
<dbReference type="CDD" id="cd00130">
    <property type="entry name" value="PAS"/>
    <property type="match status" value="1"/>
</dbReference>
<dbReference type="SUPFAM" id="SSF55785">
    <property type="entry name" value="PYP-like sensor domain (PAS domain)"/>
    <property type="match status" value="2"/>
</dbReference>
<dbReference type="Pfam" id="PF13426">
    <property type="entry name" value="PAS_9"/>
    <property type="match status" value="1"/>
</dbReference>
<dbReference type="NCBIfam" id="TIGR00229">
    <property type="entry name" value="sensory_box"/>
    <property type="match status" value="1"/>
</dbReference>
<evidence type="ECO:0000313" key="10">
    <source>
        <dbReference type="Proteomes" id="UP000256779"/>
    </source>
</evidence>
<dbReference type="Gene3D" id="3.30.450.20">
    <property type="entry name" value="PAS domain"/>
    <property type="match status" value="2"/>
</dbReference>
<evidence type="ECO:0000313" key="9">
    <source>
        <dbReference type="EMBL" id="REE00999.1"/>
    </source>
</evidence>
<dbReference type="PROSITE" id="PS50112">
    <property type="entry name" value="PAS"/>
    <property type="match status" value="1"/>
</dbReference>
<keyword evidence="4" id="KW-0472">Membrane</keyword>
<comment type="similarity">
    <text evidence="2">Belongs to the methyl-accepting chemotaxis (MCP) protein family.</text>
</comment>
<dbReference type="SMART" id="SM00304">
    <property type="entry name" value="HAMP"/>
    <property type="match status" value="2"/>
</dbReference>
<evidence type="ECO:0000256" key="4">
    <source>
        <dbReference type="SAM" id="Phobius"/>
    </source>
</evidence>
<dbReference type="Pfam" id="PF00015">
    <property type="entry name" value="MCPsignal"/>
    <property type="match status" value="1"/>
</dbReference>
<feature type="domain" description="Methyl-accepting transducer" evidence="5">
    <location>
        <begin position="286"/>
        <end position="543"/>
    </location>
</feature>
<dbReference type="CDD" id="cd11386">
    <property type="entry name" value="MCP_signal"/>
    <property type="match status" value="1"/>
</dbReference>
<dbReference type="Gene3D" id="1.20.120.1530">
    <property type="match status" value="1"/>
</dbReference>
<dbReference type="Pfam" id="PF18947">
    <property type="entry name" value="HAMP_2"/>
    <property type="match status" value="1"/>
</dbReference>
<evidence type="ECO:0000256" key="2">
    <source>
        <dbReference type="ARBA" id="ARBA00029447"/>
    </source>
</evidence>
<feature type="transmembrane region" description="Helical" evidence="4">
    <location>
        <begin position="60"/>
        <end position="79"/>
    </location>
</feature>
<protein>
    <submittedName>
        <fullName evidence="9">Methyl-accepting chemotaxis sensory transducer with Pas/Pac sensor</fullName>
    </submittedName>
</protein>
<evidence type="ECO:0000256" key="3">
    <source>
        <dbReference type="PROSITE-ProRule" id="PRU00284"/>
    </source>
</evidence>
<keyword evidence="4" id="KW-0812">Transmembrane</keyword>
<feature type="domain" description="PAS" evidence="6">
    <location>
        <begin position="743"/>
        <end position="790"/>
    </location>
</feature>
<dbReference type="OrthoDB" id="1123498at2"/>
<evidence type="ECO:0000259" key="6">
    <source>
        <dbReference type="PROSITE" id="PS50112"/>
    </source>
</evidence>
<keyword evidence="4" id="KW-1133">Transmembrane helix</keyword>
<dbReference type="PANTHER" id="PTHR32089">
    <property type="entry name" value="METHYL-ACCEPTING CHEMOTAXIS PROTEIN MCPB"/>
    <property type="match status" value="1"/>
</dbReference>
<dbReference type="PROSITE" id="PS50113">
    <property type="entry name" value="PAC"/>
    <property type="match status" value="1"/>
</dbReference>
<dbReference type="InterPro" id="IPR013656">
    <property type="entry name" value="PAS_4"/>
</dbReference>
<name>A0A3D9L512_MARFU</name>
<feature type="domain" description="HAMP" evidence="8">
    <location>
        <begin position="215"/>
        <end position="267"/>
    </location>
</feature>
<dbReference type="PANTHER" id="PTHR32089:SF112">
    <property type="entry name" value="LYSOZYME-LIKE PROTEIN-RELATED"/>
    <property type="match status" value="1"/>
</dbReference>
<dbReference type="Pfam" id="PF00672">
    <property type="entry name" value="HAMP"/>
    <property type="match status" value="1"/>
</dbReference>